<proteinExistence type="predicted"/>
<evidence type="ECO:0000313" key="2">
    <source>
        <dbReference type="EMBL" id="CAE6758773.1"/>
    </source>
</evidence>
<dbReference type="InterPro" id="IPR000825">
    <property type="entry name" value="SUF_FeS_clus_asmbl_SufBD_core"/>
</dbReference>
<accession>A0ABM8RKZ6</accession>
<dbReference type="InterPro" id="IPR055346">
    <property type="entry name" value="Fe-S_cluster_assembly_SufBD"/>
</dbReference>
<evidence type="ECO:0000313" key="3">
    <source>
        <dbReference type="Proteomes" id="UP000675880"/>
    </source>
</evidence>
<name>A0ABM8RKZ6_9BACT</name>
<evidence type="ECO:0000259" key="1">
    <source>
        <dbReference type="Pfam" id="PF01458"/>
    </source>
</evidence>
<dbReference type="RefSeq" id="WP_213042690.1">
    <property type="nucleotide sequence ID" value="NZ_CAJNBJ010000016.1"/>
</dbReference>
<feature type="domain" description="SUF system FeS cluster assembly SufBD core" evidence="1">
    <location>
        <begin position="85"/>
        <end position="308"/>
    </location>
</feature>
<comment type="caution">
    <text evidence="2">The sequence shown here is derived from an EMBL/GenBank/DDBJ whole genome shotgun (WGS) entry which is preliminary data.</text>
</comment>
<dbReference type="Pfam" id="PF01458">
    <property type="entry name" value="SUFBD_core"/>
    <property type="match status" value="1"/>
</dbReference>
<sequence length="311" mass="33292">MSDLETLRHALPMVGAEPSILDDTGIAHVVAQGHHILSRRTVPGLRVELEETPDALIGQLIVEAGITIAQPIHMCFGLTHPTGVQQITIDVQLQEGAQARVLSHCLFPVAQAAQHRMQAVMTIGPGASLTYTEGHYHGLHGGMQVLPHATITVGKGARYFSDFSLLSGSVGHLDIDYRVDVEEDGLAELNAKILAHKTDRITLKEAVVLRGERARSLIRSRVVLEDEARAEITGITEAHAAGARGHVDCMEVVQGRAQASAIPIVKVCHPSAKVTHEAAIGSVDKQALETLMARGLSPEQAVELIVSGILR</sequence>
<protein>
    <submittedName>
        <fullName evidence="2">Iron-sulfur cluster assembly protein SufB</fullName>
    </submittedName>
</protein>
<dbReference type="PANTHER" id="PTHR30508">
    <property type="entry name" value="FES CLUSTER ASSEMBLY PROTEIN SUF"/>
    <property type="match status" value="1"/>
</dbReference>
<dbReference type="EMBL" id="CAJNBJ010000016">
    <property type="protein sequence ID" value="CAE6758773.1"/>
    <property type="molecule type" value="Genomic_DNA"/>
</dbReference>
<keyword evidence="3" id="KW-1185">Reference proteome</keyword>
<gene>
    <name evidence="2" type="ORF">NSPZN2_30537</name>
</gene>
<dbReference type="SUPFAM" id="SSF101960">
    <property type="entry name" value="Stabilizer of iron transporter SufD"/>
    <property type="match status" value="1"/>
</dbReference>
<dbReference type="InterPro" id="IPR037284">
    <property type="entry name" value="SUF_FeS_clus_asmbl_SufBD_sf"/>
</dbReference>
<dbReference type="Proteomes" id="UP000675880">
    <property type="component" value="Unassembled WGS sequence"/>
</dbReference>
<organism evidence="2 3">
    <name type="scientific">Nitrospira defluvii</name>
    <dbReference type="NCBI Taxonomy" id="330214"/>
    <lineage>
        <taxon>Bacteria</taxon>
        <taxon>Pseudomonadati</taxon>
        <taxon>Nitrospirota</taxon>
        <taxon>Nitrospiria</taxon>
        <taxon>Nitrospirales</taxon>
        <taxon>Nitrospiraceae</taxon>
        <taxon>Nitrospira</taxon>
    </lineage>
</organism>
<dbReference type="PANTHER" id="PTHR30508:SF6">
    <property type="entry name" value="UPF0051 PROTEIN MJ0034"/>
    <property type="match status" value="1"/>
</dbReference>
<reference evidence="2 3" key="1">
    <citation type="submission" date="2021-02" db="EMBL/GenBank/DDBJ databases">
        <authorList>
            <person name="Han P."/>
        </authorList>
    </citation>
    <scope>NUCLEOTIDE SEQUENCE [LARGE SCALE GENOMIC DNA]</scope>
    <source>
        <strain evidence="2">Candidatus Nitrospira sp. ZN2</strain>
    </source>
</reference>